<dbReference type="Proteomes" id="UP001429580">
    <property type="component" value="Unassembled WGS sequence"/>
</dbReference>
<proteinExistence type="predicted"/>
<accession>A0ABX0V6G1</accession>
<evidence type="ECO:0000313" key="2">
    <source>
        <dbReference type="EMBL" id="NIJ60074.1"/>
    </source>
</evidence>
<name>A0ABX0V6G1_9HYPH</name>
<dbReference type="RefSeq" id="WP_343042631.1">
    <property type="nucleotide sequence ID" value="NZ_JAASQI010000013.1"/>
</dbReference>
<dbReference type="Pfam" id="PF13408">
    <property type="entry name" value="Zn_ribbon_recom"/>
    <property type="match status" value="1"/>
</dbReference>
<sequence>MIQEAPELRILDDALWQAVKTRQARNRIAPDAKGQPDVARVNTRRRPKYLFSGLTKCACCGGGYSMISATLIGCSTARNKGTCDNRVNIRRDELESRVLNALRNRMLDPKIFPPSAMPIRRRPIGCAWRRVRISTRRRRRSDGSTGRSRS</sequence>
<protein>
    <recommendedName>
        <fullName evidence="1">Recombinase zinc beta ribbon domain-containing protein</fullName>
    </recommendedName>
</protein>
<dbReference type="EMBL" id="JAASQI010000013">
    <property type="protein sequence ID" value="NIJ60074.1"/>
    <property type="molecule type" value="Genomic_DNA"/>
</dbReference>
<reference evidence="2 3" key="1">
    <citation type="submission" date="2020-03" db="EMBL/GenBank/DDBJ databases">
        <title>Genomic Encyclopedia of Type Strains, Phase IV (KMG-IV): sequencing the most valuable type-strain genomes for metagenomic binning, comparative biology and taxonomic classification.</title>
        <authorList>
            <person name="Goeker M."/>
        </authorList>
    </citation>
    <scope>NUCLEOTIDE SEQUENCE [LARGE SCALE GENOMIC DNA]</scope>
    <source>
        <strain evidence="2 3">DSM 103870</strain>
    </source>
</reference>
<evidence type="ECO:0000259" key="1">
    <source>
        <dbReference type="Pfam" id="PF13408"/>
    </source>
</evidence>
<organism evidence="2 3">
    <name type="scientific">Pseudochelatococcus lubricantis</name>
    <dbReference type="NCBI Taxonomy" id="1538102"/>
    <lineage>
        <taxon>Bacteria</taxon>
        <taxon>Pseudomonadati</taxon>
        <taxon>Pseudomonadota</taxon>
        <taxon>Alphaproteobacteria</taxon>
        <taxon>Hyphomicrobiales</taxon>
        <taxon>Chelatococcaceae</taxon>
        <taxon>Pseudochelatococcus</taxon>
    </lineage>
</organism>
<evidence type="ECO:0000313" key="3">
    <source>
        <dbReference type="Proteomes" id="UP001429580"/>
    </source>
</evidence>
<feature type="domain" description="Recombinase zinc beta ribbon" evidence="1">
    <location>
        <begin position="50"/>
        <end position="103"/>
    </location>
</feature>
<keyword evidence="3" id="KW-1185">Reference proteome</keyword>
<comment type="caution">
    <text evidence="2">The sequence shown here is derived from an EMBL/GenBank/DDBJ whole genome shotgun (WGS) entry which is preliminary data.</text>
</comment>
<dbReference type="InterPro" id="IPR025827">
    <property type="entry name" value="Zn_ribbon_recom_dom"/>
</dbReference>
<gene>
    <name evidence="2" type="ORF">FHS82_003940</name>
</gene>